<dbReference type="GO" id="GO:0019853">
    <property type="term" value="P:L-ascorbic acid biosynthetic process"/>
    <property type="evidence" value="ECO:0007669"/>
    <property type="project" value="UniProtKB-UniPathway"/>
</dbReference>
<dbReference type="InterPro" id="IPR010030">
    <property type="entry name" value="GULO_Plant"/>
</dbReference>
<dbReference type="Gene3D" id="3.30.70.2520">
    <property type="match status" value="1"/>
</dbReference>
<dbReference type="InterPro" id="IPR016169">
    <property type="entry name" value="FAD-bd_PCMH_sub2"/>
</dbReference>
<dbReference type="Gramene" id="ERN08256">
    <property type="protein sequence ID" value="ERN08256"/>
    <property type="gene ID" value="AMTR_s00018p00252240"/>
</dbReference>
<dbReference type="Gene3D" id="3.30.465.10">
    <property type="match status" value="1"/>
</dbReference>
<keyword evidence="11" id="KW-1185">Reference proteome</keyword>
<dbReference type="PANTHER" id="PTHR13878:SF67">
    <property type="entry name" value="L-GULONOLACTONE OXIDASE 5"/>
    <property type="match status" value="1"/>
</dbReference>
<evidence type="ECO:0000256" key="1">
    <source>
        <dbReference type="ARBA" id="ARBA00005147"/>
    </source>
</evidence>
<dbReference type="PANTHER" id="PTHR13878">
    <property type="entry name" value="GULONOLACTONE OXIDASE"/>
    <property type="match status" value="1"/>
</dbReference>
<feature type="domain" description="FAD-binding PCMH-type" evidence="9">
    <location>
        <begin position="53"/>
        <end position="233"/>
    </location>
</feature>
<reference evidence="11" key="1">
    <citation type="journal article" date="2013" name="Science">
        <title>The Amborella genome and the evolution of flowering plants.</title>
        <authorList>
            <consortium name="Amborella Genome Project"/>
        </authorList>
    </citation>
    <scope>NUCLEOTIDE SEQUENCE [LARGE SCALE GENOMIC DNA]</scope>
</reference>
<dbReference type="Pfam" id="PF01565">
    <property type="entry name" value="FAD_binding_4"/>
    <property type="match status" value="1"/>
</dbReference>
<dbReference type="EMBL" id="KI393569">
    <property type="protein sequence ID" value="ERN08256.1"/>
    <property type="molecule type" value="Genomic_DNA"/>
</dbReference>
<dbReference type="PROSITE" id="PS51387">
    <property type="entry name" value="FAD_PCMH"/>
    <property type="match status" value="1"/>
</dbReference>
<evidence type="ECO:0000256" key="3">
    <source>
        <dbReference type="ARBA" id="ARBA00013121"/>
    </source>
</evidence>
<evidence type="ECO:0000313" key="11">
    <source>
        <dbReference type="Proteomes" id="UP000017836"/>
    </source>
</evidence>
<comment type="similarity">
    <text evidence="2">Belongs to the oxygen-dependent FAD-linked oxidoreductase family.</text>
</comment>
<name>W1PKS5_AMBTC</name>
<proteinExistence type="inferred from homology"/>
<evidence type="ECO:0000256" key="4">
    <source>
        <dbReference type="ARBA" id="ARBA00022644"/>
    </source>
</evidence>
<dbReference type="UniPathway" id="UPA00132"/>
<evidence type="ECO:0000256" key="6">
    <source>
        <dbReference type="ARBA" id="ARBA00023002"/>
    </source>
</evidence>
<dbReference type="OrthoDB" id="610608at2759"/>
<comment type="pathway">
    <text evidence="1">Cofactor biosynthesis; L-ascorbate biosynthesis.</text>
</comment>
<sequence>MRKKWRLVLWWQCVLPMVLRARGSPPDDIVKCMSGTTQNCTVTSSYGTFPDRSVCRAAEVVYPTSEQELVAAVAMAVKNNQKVKVVTRYSHSIPKLVCPDGNTGLVISTLFLNTTIRVDPTTMLMMVESGVTLREVIQEAATAGLALPYTPYWWGLTVGGMLGTGAHGSSLWDKGSAVHDYVVGMRLVTPASPQEGYAKIRSLNLDNPQMNAVKVSLGVLGVISQVTLKLQPLFMRSITNSLRSDLDLEDMVSSFGTQHEFGDITWYPSQRKVLYKVDDRVTMNASGIGNIDFMGFRSTLTLELVLLRSSEETQELTRDADTKCTMAKLQVATLVNTGLGYKNNDVSFTSYPVIGSHHRLQASGGCLDSPRDALLSACPWDPRVKGEFFHQTTISIGLSNAKDFIIDVKMLRDMVPKGLCGVELYNGILMRYVKASSAYLGKQEDAIDVDITYYRSKDPMKPRLYEDVVEEIEQMALFKYGGLPHWGKNRNLAFDGVMRKYAMGGEFLKVKKNYDPMGLFSSEWTDQVLGINGGVSVVKEGCALEGLCICSQDIHCAPAKQYFCRPGKVYKDARVCTRI</sequence>
<feature type="signal peptide" evidence="8">
    <location>
        <begin position="1"/>
        <end position="23"/>
    </location>
</feature>
<dbReference type="EC" id="1.1.3.8" evidence="3"/>
<dbReference type="HOGENOM" id="CLU_019762_2_0_1"/>
<evidence type="ECO:0000256" key="7">
    <source>
        <dbReference type="ARBA" id="ARBA00048083"/>
    </source>
</evidence>
<dbReference type="STRING" id="13333.W1PKS5"/>
<dbReference type="InterPro" id="IPR016166">
    <property type="entry name" value="FAD-bd_PCMH"/>
</dbReference>
<dbReference type="InterPro" id="IPR036318">
    <property type="entry name" value="FAD-bd_PCMH-like_sf"/>
</dbReference>
<evidence type="ECO:0000256" key="8">
    <source>
        <dbReference type="SAM" id="SignalP"/>
    </source>
</evidence>
<dbReference type="Pfam" id="PF22906">
    <property type="entry name" value="GULLO2-like_3rd"/>
    <property type="match status" value="1"/>
</dbReference>
<dbReference type="InterPro" id="IPR055154">
    <property type="entry name" value="GULLO2-like_C"/>
</dbReference>
<dbReference type="GO" id="GO:0071949">
    <property type="term" value="F:FAD binding"/>
    <property type="evidence" value="ECO:0007669"/>
    <property type="project" value="InterPro"/>
</dbReference>
<dbReference type="InterPro" id="IPR007173">
    <property type="entry name" value="ALO_C"/>
</dbReference>
<feature type="chain" id="PRO_5004807527" description="L-gulonolactone oxidase" evidence="8">
    <location>
        <begin position="24"/>
        <end position="579"/>
    </location>
</feature>
<evidence type="ECO:0000256" key="5">
    <source>
        <dbReference type="ARBA" id="ARBA00022729"/>
    </source>
</evidence>
<dbReference type="eggNOG" id="KOG4730">
    <property type="taxonomic scope" value="Eukaryota"/>
</dbReference>
<dbReference type="SUPFAM" id="SSF56176">
    <property type="entry name" value="FAD-binding/transporter-associated domain-like"/>
    <property type="match status" value="1"/>
</dbReference>
<dbReference type="GO" id="GO:0003885">
    <property type="term" value="F:D-arabinono-1,4-lactone oxidase activity"/>
    <property type="evidence" value="ECO:0007669"/>
    <property type="project" value="InterPro"/>
</dbReference>
<dbReference type="Proteomes" id="UP000017836">
    <property type="component" value="Unassembled WGS sequence"/>
</dbReference>
<dbReference type="GO" id="GO:0016491">
    <property type="term" value="F:oxidoreductase activity"/>
    <property type="evidence" value="ECO:0000318"/>
    <property type="project" value="GO_Central"/>
</dbReference>
<gene>
    <name evidence="10" type="ORF">AMTR_s00018p00252240</name>
</gene>
<evidence type="ECO:0000259" key="9">
    <source>
        <dbReference type="PROSITE" id="PS51387"/>
    </source>
</evidence>
<protein>
    <recommendedName>
        <fullName evidence="3">L-gulonolactone oxidase</fullName>
        <ecNumber evidence="3">1.1.3.8</ecNumber>
    </recommendedName>
</protein>
<evidence type="ECO:0000256" key="2">
    <source>
        <dbReference type="ARBA" id="ARBA00005466"/>
    </source>
</evidence>
<dbReference type="FunFam" id="3.30.70.2520:FF:000003">
    <property type="entry name" value="L-gulonolactone oxidase 2"/>
    <property type="match status" value="1"/>
</dbReference>
<accession>W1PKS5</accession>
<keyword evidence="6" id="KW-0560">Oxidoreductase</keyword>
<organism evidence="10 11">
    <name type="scientific">Amborella trichopoda</name>
    <dbReference type="NCBI Taxonomy" id="13333"/>
    <lineage>
        <taxon>Eukaryota</taxon>
        <taxon>Viridiplantae</taxon>
        <taxon>Streptophyta</taxon>
        <taxon>Embryophyta</taxon>
        <taxon>Tracheophyta</taxon>
        <taxon>Spermatophyta</taxon>
        <taxon>Magnoliopsida</taxon>
        <taxon>Amborellales</taxon>
        <taxon>Amborellaceae</taxon>
        <taxon>Amborella</taxon>
    </lineage>
</organism>
<dbReference type="InterPro" id="IPR050432">
    <property type="entry name" value="FAD-linked_Oxidoreductases_BP"/>
</dbReference>
<dbReference type="NCBIfam" id="TIGR01677">
    <property type="entry name" value="pln_FAD_oxido"/>
    <property type="match status" value="1"/>
</dbReference>
<dbReference type="GO" id="GO:0016020">
    <property type="term" value="C:membrane"/>
    <property type="evidence" value="ECO:0007669"/>
    <property type="project" value="InterPro"/>
</dbReference>
<dbReference type="AlphaFoldDB" id="W1PKS5"/>
<dbReference type="Pfam" id="PF04030">
    <property type="entry name" value="ALO"/>
    <property type="match status" value="1"/>
</dbReference>
<dbReference type="InterPro" id="IPR006094">
    <property type="entry name" value="Oxid_FAD_bind_N"/>
</dbReference>
<keyword evidence="5 8" id="KW-0732">Signal</keyword>
<dbReference type="GO" id="GO:0050105">
    <property type="term" value="F:L-gulonolactone oxidase activity"/>
    <property type="evidence" value="ECO:0007669"/>
    <property type="project" value="UniProtKB-EC"/>
</dbReference>
<keyword evidence="4" id="KW-0060">Ascorbate biosynthesis</keyword>
<evidence type="ECO:0000313" key="10">
    <source>
        <dbReference type="EMBL" id="ERN08256.1"/>
    </source>
</evidence>
<comment type="catalytic activity">
    <reaction evidence="7">
        <text>L-gulono-1,4-lactone + O2 = L-ascorbate + H2O2 + H(+)</text>
        <dbReference type="Rhea" id="RHEA:32363"/>
        <dbReference type="ChEBI" id="CHEBI:15378"/>
        <dbReference type="ChEBI" id="CHEBI:15379"/>
        <dbReference type="ChEBI" id="CHEBI:16240"/>
        <dbReference type="ChEBI" id="CHEBI:17587"/>
        <dbReference type="ChEBI" id="CHEBI:38290"/>
        <dbReference type="EC" id="1.1.3.8"/>
    </reaction>
</comment>
<dbReference type="FunFam" id="3.30.465.10:FF:000033">
    <property type="entry name" value="L-gulonolactone oxidase 5"/>
    <property type="match status" value="1"/>
</dbReference>
<dbReference type="OMA" id="VCSQDIH"/>